<comment type="similarity">
    <text evidence="1">Belongs to the PrpD family.</text>
</comment>
<dbReference type="AlphaFoldDB" id="A0A2H3JQ90"/>
<evidence type="ECO:0000313" key="5">
    <source>
        <dbReference type="EMBL" id="PCH39908.1"/>
    </source>
</evidence>
<protein>
    <submittedName>
        <fullName evidence="5">2-methylcitrate dehydratase</fullName>
    </submittedName>
</protein>
<organism evidence="5 6">
    <name type="scientific">Wolfiporia cocos (strain MD-104)</name>
    <name type="common">Brown rot fungus</name>
    <dbReference type="NCBI Taxonomy" id="742152"/>
    <lineage>
        <taxon>Eukaryota</taxon>
        <taxon>Fungi</taxon>
        <taxon>Dikarya</taxon>
        <taxon>Basidiomycota</taxon>
        <taxon>Agaricomycotina</taxon>
        <taxon>Agaricomycetes</taxon>
        <taxon>Polyporales</taxon>
        <taxon>Phaeolaceae</taxon>
        <taxon>Wolfiporia</taxon>
    </lineage>
</organism>
<keyword evidence="6" id="KW-1185">Reference proteome</keyword>
<dbReference type="OMA" id="RDHCLRY"/>
<evidence type="ECO:0000256" key="2">
    <source>
        <dbReference type="ARBA" id="ARBA00023239"/>
    </source>
</evidence>
<dbReference type="STRING" id="742152.A0A2H3JQ90"/>
<dbReference type="OrthoDB" id="10055203at2759"/>
<dbReference type="GO" id="GO:0047547">
    <property type="term" value="F:2-methylcitrate dehydratase activity"/>
    <property type="evidence" value="ECO:0007669"/>
    <property type="project" value="InterPro"/>
</dbReference>
<sequence>MSSSTTTDNTRPPFDAVVQSITDYVFNYEVTSPQAWRRARVALLDSLGCAIESIPVCAPFLGPVAKGTVVPNGFPLPGTHYVLDPLKAVFDFGSLIRYLDHSDAFPGAEWGHPSDNIGAILPVADWLSREGNESITMRNVFEAIIKAYEIQGLFQIKNAFNKVGIDHVVLVKIASTAVLSKLVGLSREQTNDAVSQAFADGQPLRVYRQSPNTSPRKGWAAGDACMRALHLVLMTKSGQPGYPTVLTAPRWGFYDACFGGNEFVLPRPFGTAVVENYFIKLVAAEGHGISGVEAALTLSKQLHGRLDAVRSIRIRTQAAAMTIIDKTGPLHNAADRDHCMRYMVAVTLLKGDWPRVEDYADESTWARDPRVDALRAKMTMEEDPQMTRDYHDQRARKGATAIGVTMEDGTVIDEVLVERPIGHPARAETIDHTKDKFVELTSHVFENPAGLWEDLMSEGAADIKVKDWVDGLVSRQKANL</sequence>
<evidence type="ECO:0000256" key="1">
    <source>
        <dbReference type="ARBA" id="ARBA00006174"/>
    </source>
</evidence>
<accession>A0A2H3JQ90</accession>
<evidence type="ECO:0000259" key="4">
    <source>
        <dbReference type="Pfam" id="PF19305"/>
    </source>
</evidence>
<reference evidence="5 6" key="1">
    <citation type="journal article" date="2012" name="Science">
        <title>The Paleozoic origin of enzymatic lignin decomposition reconstructed from 31 fungal genomes.</title>
        <authorList>
            <person name="Floudas D."/>
            <person name="Binder M."/>
            <person name="Riley R."/>
            <person name="Barry K."/>
            <person name="Blanchette R.A."/>
            <person name="Henrissat B."/>
            <person name="Martinez A.T."/>
            <person name="Otillar R."/>
            <person name="Spatafora J.W."/>
            <person name="Yadav J.S."/>
            <person name="Aerts A."/>
            <person name="Benoit I."/>
            <person name="Boyd A."/>
            <person name="Carlson A."/>
            <person name="Copeland A."/>
            <person name="Coutinho P.M."/>
            <person name="de Vries R.P."/>
            <person name="Ferreira P."/>
            <person name="Findley K."/>
            <person name="Foster B."/>
            <person name="Gaskell J."/>
            <person name="Glotzer D."/>
            <person name="Gorecki P."/>
            <person name="Heitman J."/>
            <person name="Hesse C."/>
            <person name="Hori C."/>
            <person name="Igarashi K."/>
            <person name="Jurgens J.A."/>
            <person name="Kallen N."/>
            <person name="Kersten P."/>
            <person name="Kohler A."/>
            <person name="Kuees U."/>
            <person name="Kumar T.K.A."/>
            <person name="Kuo A."/>
            <person name="LaButti K."/>
            <person name="Larrondo L.F."/>
            <person name="Lindquist E."/>
            <person name="Ling A."/>
            <person name="Lombard V."/>
            <person name="Lucas S."/>
            <person name="Lundell T."/>
            <person name="Martin R."/>
            <person name="McLaughlin D.J."/>
            <person name="Morgenstern I."/>
            <person name="Morin E."/>
            <person name="Murat C."/>
            <person name="Nagy L.G."/>
            <person name="Nolan M."/>
            <person name="Ohm R.A."/>
            <person name="Patyshakuliyeva A."/>
            <person name="Rokas A."/>
            <person name="Ruiz-Duenas F.J."/>
            <person name="Sabat G."/>
            <person name="Salamov A."/>
            <person name="Samejima M."/>
            <person name="Schmutz J."/>
            <person name="Slot J.C."/>
            <person name="St John F."/>
            <person name="Stenlid J."/>
            <person name="Sun H."/>
            <person name="Sun S."/>
            <person name="Syed K."/>
            <person name="Tsang A."/>
            <person name="Wiebenga A."/>
            <person name="Young D."/>
            <person name="Pisabarro A."/>
            <person name="Eastwood D.C."/>
            <person name="Martin F."/>
            <person name="Cullen D."/>
            <person name="Grigoriev I.V."/>
            <person name="Hibbett D.S."/>
        </authorList>
    </citation>
    <scope>NUCLEOTIDE SEQUENCE [LARGE SCALE GENOMIC DNA]</scope>
    <source>
        <strain evidence="5 6">MD-104</strain>
    </source>
</reference>
<dbReference type="NCBIfam" id="TIGR02330">
    <property type="entry name" value="prpD"/>
    <property type="match status" value="1"/>
</dbReference>
<dbReference type="Gene3D" id="1.10.4100.10">
    <property type="entry name" value="2-methylcitrate dehydratase PrpD"/>
    <property type="match status" value="1"/>
</dbReference>
<evidence type="ECO:0000259" key="3">
    <source>
        <dbReference type="Pfam" id="PF03972"/>
    </source>
</evidence>
<evidence type="ECO:0000313" key="6">
    <source>
        <dbReference type="Proteomes" id="UP000218811"/>
    </source>
</evidence>
<dbReference type="EMBL" id="KB468053">
    <property type="protein sequence ID" value="PCH39908.1"/>
    <property type="molecule type" value="Genomic_DNA"/>
</dbReference>
<dbReference type="Proteomes" id="UP000218811">
    <property type="component" value="Unassembled WGS sequence"/>
</dbReference>
<dbReference type="Pfam" id="PF19305">
    <property type="entry name" value="MmgE_PrpD_C"/>
    <property type="match status" value="1"/>
</dbReference>
<dbReference type="InterPro" id="IPR045337">
    <property type="entry name" value="MmgE_PrpD_C"/>
</dbReference>
<name>A0A2H3JQ90_WOLCO</name>
<feature type="domain" description="MmgE/PrpD N-terminal" evidence="3">
    <location>
        <begin position="19"/>
        <end position="263"/>
    </location>
</feature>
<proteinExistence type="inferred from homology"/>
<dbReference type="InterPro" id="IPR045336">
    <property type="entry name" value="MmgE_PrpD_N"/>
</dbReference>
<dbReference type="InterPro" id="IPR042183">
    <property type="entry name" value="MmgE/PrpD_sf_1"/>
</dbReference>
<dbReference type="GO" id="GO:0051537">
    <property type="term" value="F:2 iron, 2 sulfur cluster binding"/>
    <property type="evidence" value="ECO:0007669"/>
    <property type="project" value="InterPro"/>
</dbReference>
<dbReference type="InterPro" id="IPR012705">
    <property type="entry name" value="2Me_IsoCit_deHydtase_PrpD"/>
</dbReference>
<dbReference type="PANTHER" id="PTHR16943:SF15">
    <property type="entry name" value="DEHYDRATASE (PRPD), PUTATIVE-RELATED"/>
    <property type="match status" value="1"/>
</dbReference>
<keyword evidence="2" id="KW-0456">Lyase</keyword>
<dbReference type="Gene3D" id="3.30.1330.120">
    <property type="entry name" value="2-methylcitrate dehydratase PrpD"/>
    <property type="match status" value="1"/>
</dbReference>
<dbReference type="GO" id="GO:0005739">
    <property type="term" value="C:mitochondrion"/>
    <property type="evidence" value="ECO:0007669"/>
    <property type="project" value="TreeGrafter"/>
</dbReference>
<dbReference type="SUPFAM" id="SSF103378">
    <property type="entry name" value="2-methylcitrate dehydratase PrpD"/>
    <property type="match status" value="1"/>
</dbReference>
<dbReference type="PANTHER" id="PTHR16943">
    <property type="entry name" value="2-METHYLCITRATE DEHYDRATASE-RELATED"/>
    <property type="match status" value="1"/>
</dbReference>
<dbReference type="InterPro" id="IPR005656">
    <property type="entry name" value="MmgE_PrpD"/>
</dbReference>
<dbReference type="Pfam" id="PF03972">
    <property type="entry name" value="MmgE_PrpD_N"/>
    <property type="match status" value="1"/>
</dbReference>
<feature type="domain" description="MmgE/PrpD C-terminal" evidence="4">
    <location>
        <begin position="283"/>
        <end position="446"/>
    </location>
</feature>
<dbReference type="GO" id="GO:0019679">
    <property type="term" value="P:propionate metabolic process, methylcitrate cycle"/>
    <property type="evidence" value="ECO:0007669"/>
    <property type="project" value="InterPro"/>
</dbReference>
<dbReference type="InterPro" id="IPR036148">
    <property type="entry name" value="MmgE/PrpD_sf"/>
</dbReference>
<dbReference type="InterPro" id="IPR042188">
    <property type="entry name" value="MmgE/PrpD_sf_2"/>
</dbReference>
<gene>
    <name evidence="5" type="ORF">WOLCODRAFT_136554</name>
</gene>